<name>A0A7S5REI7_9CAUD</name>
<reference evidence="1 2" key="1">
    <citation type="submission" date="2020-01" db="EMBL/GenBank/DDBJ databases">
        <title>Patterns of diversity and host range of bacteriophage communities associated with bean-nodulatin bacteria.</title>
        <authorList>
            <person name="Vann Cauwenberghe J."/>
            <person name="Santamaria R.I."/>
            <person name="Bustos P."/>
            <person name="Juarez S."/>
            <person name="Gonzalez V."/>
        </authorList>
    </citation>
    <scope>NUCLEOTIDE SEQUENCE [LARGE SCALE GENOMIC DNA]</scope>
</reference>
<evidence type="ECO:0000313" key="1">
    <source>
        <dbReference type="EMBL" id="QIG71119.1"/>
    </source>
</evidence>
<dbReference type="EMBL" id="MN988521">
    <property type="protein sequence ID" value="QIG71119.1"/>
    <property type="molecule type" value="Genomic_DNA"/>
</dbReference>
<dbReference type="Proteomes" id="UP000629603">
    <property type="component" value="Segment"/>
</dbReference>
<protein>
    <submittedName>
        <fullName evidence="1">Uncharacterized protein</fullName>
    </submittedName>
</protein>
<gene>
    <name evidence="1" type="ORF">EVB93_012</name>
</gene>
<evidence type="ECO:0000313" key="2">
    <source>
        <dbReference type="Proteomes" id="UP000629603"/>
    </source>
</evidence>
<organism evidence="1 2">
    <name type="scientific">Rhizobium phage RHph_TM30</name>
    <dbReference type="NCBI Taxonomy" id="2509764"/>
    <lineage>
        <taxon>Viruses</taxon>
        <taxon>Duplodnaviria</taxon>
        <taxon>Heunggongvirae</taxon>
        <taxon>Uroviricota</taxon>
        <taxon>Caudoviricetes</taxon>
        <taxon>Kleczkowskaviridae</taxon>
        <taxon>Cuauhnahuacvirus</taxon>
        <taxon>Cuauhnahuacvirus TM30</taxon>
    </lineage>
</organism>
<accession>A0A7S5REI7</accession>
<sequence>MINKIEITEQESIEFKLEFDLAEVRKSNYVMVPISLARKIDAYFTEEFKRNPTFDPTTNTFK</sequence>
<keyword evidence="2" id="KW-1185">Reference proteome</keyword>
<proteinExistence type="predicted"/>